<keyword evidence="2" id="KW-1185">Reference proteome</keyword>
<accession>A0ABX2D442</accession>
<dbReference type="EMBL" id="SRRZ01000096">
    <property type="protein sequence ID" value="NQE36722.1"/>
    <property type="molecule type" value="Genomic_DNA"/>
</dbReference>
<dbReference type="RefSeq" id="WP_172190594.1">
    <property type="nucleotide sequence ID" value="NZ_CAWPPK010000314.1"/>
</dbReference>
<protein>
    <submittedName>
        <fullName evidence="1">Uncharacterized protein</fullName>
    </submittedName>
</protein>
<reference evidence="1 2" key="1">
    <citation type="journal article" date="2020" name="Sci. Rep.">
        <title>A novel cyanobacterial geosmin producer, revising GeoA distribution and dispersion patterns in Bacteria.</title>
        <authorList>
            <person name="Churro C."/>
            <person name="Semedo-Aguiar A.P."/>
            <person name="Silva A.D."/>
            <person name="Pereira-Leal J.B."/>
            <person name="Leite R.B."/>
        </authorList>
    </citation>
    <scope>NUCLEOTIDE SEQUENCE [LARGE SCALE GENOMIC DNA]</scope>
    <source>
        <strain evidence="1 2">IPMA8</strain>
    </source>
</reference>
<gene>
    <name evidence="1" type="ORF">E5S67_04487</name>
</gene>
<evidence type="ECO:0000313" key="1">
    <source>
        <dbReference type="EMBL" id="NQE36722.1"/>
    </source>
</evidence>
<name>A0ABX2D442_9CYAN</name>
<evidence type="ECO:0000313" key="2">
    <source>
        <dbReference type="Proteomes" id="UP000702425"/>
    </source>
</evidence>
<sequence length="69" mass="7649">MKPFSFNAKPEEALPIHGSLTMTEFKSFNANLNSTGHSFNPLERSVPTSNQSQTIEFEAQLKADGINLH</sequence>
<organism evidence="1 2">
    <name type="scientific">Microcoleus asticus IPMA8</name>
    <dbReference type="NCBI Taxonomy" id="2563858"/>
    <lineage>
        <taxon>Bacteria</taxon>
        <taxon>Bacillati</taxon>
        <taxon>Cyanobacteriota</taxon>
        <taxon>Cyanophyceae</taxon>
        <taxon>Oscillatoriophycideae</taxon>
        <taxon>Oscillatoriales</taxon>
        <taxon>Microcoleaceae</taxon>
        <taxon>Microcoleus</taxon>
        <taxon>Microcoleus asticus</taxon>
    </lineage>
</organism>
<dbReference type="Proteomes" id="UP000702425">
    <property type="component" value="Unassembled WGS sequence"/>
</dbReference>
<comment type="caution">
    <text evidence="1">The sequence shown here is derived from an EMBL/GenBank/DDBJ whole genome shotgun (WGS) entry which is preliminary data.</text>
</comment>
<proteinExistence type="predicted"/>